<keyword evidence="1" id="KW-0808">Transferase</keyword>
<dbReference type="InterPro" id="IPR011009">
    <property type="entry name" value="Kinase-like_dom_sf"/>
</dbReference>
<protein>
    <submittedName>
        <fullName evidence="1">Trehalose synthase-fused probable maltokinase</fullName>
    </submittedName>
</protein>
<dbReference type="SUPFAM" id="SSF56112">
    <property type="entry name" value="Protein kinase-like (PK-like)"/>
    <property type="match status" value="1"/>
</dbReference>
<dbReference type="GO" id="GO:0016301">
    <property type="term" value="F:kinase activity"/>
    <property type="evidence" value="ECO:0007669"/>
    <property type="project" value="UniProtKB-KW"/>
</dbReference>
<evidence type="ECO:0000313" key="2">
    <source>
        <dbReference type="Proteomes" id="UP000186400"/>
    </source>
</evidence>
<sequence length="565" mass="63061">MSHGPMNKKGIVLSRRQWDSFADELRHPLEAVFLLPYLQQSRWFRDKARHVKSLAIVDTVLSKTGETTTWLLVVQLFFIDGRDVFYFVPLALALGDEAREIQKDYPLGIVAPVRFHDAEGVCFDGLCCPEVQELLLTSLISGAVLRGAAGAIEAAPAGSLRGELPEAFLPARLLRGEQSNSALLYREKAFLKIYRSLESGENPEVEILRHLARNSLASRSAACRVPQYLGSLDYRFPGGESAALGLLVEYVPNRGDGWEYATRESAAFFLHLLQQSPSMDDASAGSVGEVGEAFFSVSGGRGKEFLEKIALLARRTGELHRALLQGADCPDSEAFGAELFTVDCQRSLVSSLQAMTRRVFGRVREQLASFPDGMVPLAEEFVGKEETLLLFLSGCLSEWAGRSETIWKIRLHGDYHLGQVLFTGSDFVLTDFEGEPARPLQERRQTALALRDVAGMLRSFHYAGSLGYRQVSSANPESPGALNSWVEYWYARTQVVFLEAYLKEVRGAGVVPENWCDLQLLLKVHMLEKAVYEVDYELDNRPEWIWVPLKGICFILEHEISLEAF</sequence>
<reference evidence="1 2" key="1">
    <citation type="submission" date="2017-01" db="EMBL/GenBank/DDBJ databases">
        <authorList>
            <person name="Mah S.A."/>
            <person name="Swanson W.J."/>
            <person name="Moy G.W."/>
            <person name="Vacquier V.D."/>
        </authorList>
    </citation>
    <scope>NUCLEOTIDE SEQUENCE [LARGE SCALE GENOMIC DNA]</scope>
    <source>
        <strain evidence="1 2">ASpG1</strain>
    </source>
</reference>
<keyword evidence="2" id="KW-1185">Reference proteome</keyword>
<dbReference type="OrthoDB" id="9806009at2"/>
<dbReference type="EMBL" id="FTMS01000025">
    <property type="protein sequence ID" value="SIR02087.1"/>
    <property type="molecule type" value="Genomic_DNA"/>
</dbReference>
<gene>
    <name evidence="1" type="ORF">SAMN05920897_1257</name>
</gene>
<keyword evidence="1" id="KW-0418">Kinase</keyword>
<dbReference type="AlphaFoldDB" id="A0A1N6XIK0"/>
<dbReference type="STRING" id="159291.SAMN05920897_1257"/>
<proteinExistence type="predicted"/>
<dbReference type="RefSeq" id="WP_143559264.1">
    <property type="nucleotide sequence ID" value="NZ_FTMS01000025.1"/>
</dbReference>
<dbReference type="Gene3D" id="3.90.1200.10">
    <property type="match status" value="1"/>
</dbReference>
<evidence type="ECO:0000313" key="1">
    <source>
        <dbReference type="EMBL" id="SIR02087.1"/>
    </source>
</evidence>
<dbReference type="Proteomes" id="UP000186400">
    <property type="component" value="Unassembled WGS sequence"/>
</dbReference>
<accession>A0A1N6XIK0</accession>
<organism evidence="1 2">
    <name type="scientific">Alkalispirochaeta americana</name>
    <dbReference type="NCBI Taxonomy" id="159291"/>
    <lineage>
        <taxon>Bacteria</taxon>
        <taxon>Pseudomonadati</taxon>
        <taxon>Spirochaetota</taxon>
        <taxon>Spirochaetia</taxon>
        <taxon>Spirochaetales</taxon>
        <taxon>Spirochaetaceae</taxon>
        <taxon>Alkalispirochaeta</taxon>
    </lineage>
</organism>
<name>A0A1N6XIK0_9SPIO</name>